<sequence>MTSFAPVDVQLTAPTGADKKTVAYFYDSDVGNYAYVAGHPMKPHRIRMAHSLIMNYGLYKKMEIYRAKPASNLEMTQFHTDEYVEFLKKVTPDNMEAYQKEQGRFNVGDDCPVFDGLFEFCGISAGGSMEGAARLNRGKCDVAVNWAGGLHHAKKSEASGFCYINDIVLGILELLRYNQRVLYIDIDVHHGDGVEEAFYTTDRVMTVSFHKYGEYFPGTGELRDIGVGQGKNYSVNFPLRDGIDDKSYKAIFEPVIKNVMEYYRPEAIVLQCGGDSLSGDRLGCFNLSMAGHANCVNYVKSFNLPVLVLGGGGYTMRNVSRTWAYETGLLVGQKMGPELPYNDYYEYYAPDYELDVKPSNMDNANSMEYLQKIKVQVIENLKRTTFAPSVQMTDVPRDPEGMNDEADAELDDLDEDENPDSRYTKRRWDKYIEKDGELSDSEDEDENEANGVRRQPNATKRRRNMMDYQNPMAAADDKDISGVVSARSGRSRIGSANGVGSHTASDAEGPRSDESEAETFDGPREDSLSSGDREEDEDIDMVDEPIANGTGPAAGPQEATPPDSPPPVAANPTVPAHVVDDTGNDAMDEGDTLDDPEFAKEEGHDEREKEDVTAEKATEVVERSEQ</sequence>
<dbReference type="Proteomes" id="UP000593566">
    <property type="component" value="Unassembled WGS sequence"/>
</dbReference>
<keyword evidence="13" id="KW-1185">Reference proteome</keyword>
<dbReference type="InterPro" id="IPR003084">
    <property type="entry name" value="HDAC_I/II"/>
</dbReference>
<evidence type="ECO:0000256" key="10">
    <source>
        <dbReference type="SAM" id="MobiDB-lite"/>
    </source>
</evidence>
<evidence type="ECO:0000313" key="13">
    <source>
        <dbReference type="Proteomes" id="UP000593566"/>
    </source>
</evidence>
<dbReference type="AlphaFoldDB" id="A0A8H6CMI4"/>
<organism evidence="12 13">
    <name type="scientific">Letharia lupina</name>
    <dbReference type="NCBI Taxonomy" id="560253"/>
    <lineage>
        <taxon>Eukaryota</taxon>
        <taxon>Fungi</taxon>
        <taxon>Dikarya</taxon>
        <taxon>Ascomycota</taxon>
        <taxon>Pezizomycotina</taxon>
        <taxon>Lecanoromycetes</taxon>
        <taxon>OSLEUM clade</taxon>
        <taxon>Lecanoromycetidae</taxon>
        <taxon>Lecanorales</taxon>
        <taxon>Lecanorineae</taxon>
        <taxon>Parmeliaceae</taxon>
        <taxon>Letharia</taxon>
    </lineage>
</organism>
<dbReference type="SUPFAM" id="SSF52768">
    <property type="entry name" value="Arginase/deacetylase"/>
    <property type="match status" value="1"/>
</dbReference>
<feature type="region of interest" description="Disordered" evidence="10">
    <location>
        <begin position="389"/>
        <end position="424"/>
    </location>
</feature>
<keyword evidence="3" id="KW-0678">Repressor</keyword>
<evidence type="ECO:0000256" key="9">
    <source>
        <dbReference type="ARBA" id="ARBA00061569"/>
    </source>
</evidence>
<keyword evidence="8" id="KW-0539">Nucleus</keyword>
<dbReference type="PRINTS" id="PR01270">
    <property type="entry name" value="HDASUPER"/>
</dbReference>
<proteinExistence type="inferred from homology"/>
<dbReference type="GeneID" id="59337383"/>
<keyword evidence="5" id="KW-0156">Chromatin regulator</keyword>
<evidence type="ECO:0000256" key="3">
    <source>
        <dbReference type="ARBA" id="ARBA00022491"/>
    </source>
</evidence>
<comment type="caution">
    <text evidence="12">The sequence shown here is derived from an EMBL/GenBank/DDBJ whole genome shotgun (WGS) entry which is preliminary data.</text>
</comment>
<evidence type="ECO:0000256" key="1">
    <source>
        <dbReference type="ARBA" id="ARBA00004123"/>
    </source>
</evidence>
<dbReference type="InterPro" id="IPR000286">
    <property type="entry name" value="HDACs"/>
</dbReference>
<evidence type="ECO:0000256" key="2">
    <source>
        <dbReference type="ARBA" id="ARBA00012111"/>
    </source>
</evidence>
<feature type="compositionally biased region" description="Acidic residues" evidence="10">
    <location>
        <begin position="533"/>
        <end position="543"/>
    </location>
</feature>
<feature type="compositionally biased region" description="Basic and acidic residues" evidence="10">
    <location>
        <begin position="597"/>
        <end position="626"/>
    </location>
</feature>
<dbReference type="Pfam" id="PF00850">
    <property type="entry name" value="Hist_deacetyl"/>
    <property type="match status" value="1"/>
</dbReference>
<evidence type="ECO:0000256" key="4">
    <source>
        <dbReference type="ARBA" id="ARBA00022801"/>
    </source>
</evidence>
<comment type="similarity">
    <text evidence="9">Belongs to the histone deacetylase family. HD Type 1 subfamily.</text>
</comment>
<dbReference type="InterPro" id="IPR037138">
    <property type="entry name" value="His_deacetylse_dom_sf"/>
</dbReference>
<dbReference type="InterPro" id="IPR023696">
    <property type="entry name" value="Ureohydrolase_dom_sf"/>
</dbReference>
<gene>
    <name evidence="12" type="ORF">HO133_008988</name>
</gene>
<dbReference type="EMBL" id="JACCJB010000006">
    <property type="protein sequence ID" value="KAF6226122.1"/>
    <property type="molecule type" value="Genomic_DNA"/>
</dbReference>
<comment type="subcellular location">
    <subcellularLocation>
        <location evidence="1">Nucleus</location>
    </subcellularLocation>
</comment>
<dbReference type="GO" id="GO:0141221">
    <property type="term" value="F:histone deacetylase activity, hydrolytic mechanism"/>
    <property type="evidence" value="ECO:0007669"/>
    <property type="project" value="UniProtKB-EC"/>
</dbReference>
<dbReference type="InterPro" id="IPR023801">
    <property type="entry name" value="His_deacetylse_dom"/>
</dbReference>
<evidence type="ECO:0000256" key="6">
    <source>
        <dbReference type="ARBA" id="ARBA00023015"/>
    </source>
</evidence>
<dbReference type="GO" id="GO:0031507">
    <property type="term" value="P:heterochromatin formation"/>
    <property type="evidence" value="ECO:0007669"/>
    <property type="project" value="TreeGrafter"/>
</dbReference>
<dbReference type="Gene3D" id="3.40.800.20">
    <property type="entry name" value="Histone deacetylase domain"/>
    <property type="match status" value="1"/>
</dbReference>
<dbReference type="RefSeq" id="XP_037154675.1">
    <property type="nucleotide sequence ID" value="XM_037299849.1"/>
</dbReference>
<dbReference type="FunFam" id="3.40.800.20:FF:000001">
    <property type="entry name" value="Histone deacetylase"/>
    <property type="match status" value="1"/>
</dbReference>
<evidence type="ECO:0000256" key="7">
    <source>
        <dbReference type="ARBA" id="ARBA00023163"/>
    </source>
</evidence>
<reference evidence="12 13" key="1">
    <citation type="journal article" date="2020" name="Genomics">
        <title>Complete, high-quality genomes from long-read metagenomic sequencing of two wolf lichen thalli reveals enigmatic genome architecture.</title>
        <authorList>
            <person name="McKenzie S.K."/>
            <person name="Walston R.F."/>
            <person name="Allen J.L."/>
        </authorList>
    </citation>
    <scope>NUCLEOTIDE SEQUENCE [LARGE SCALE GENOMIC DNA]</scope>
    <source>
        <strain evidence="12">WasteWater1</strain>
    </source>
</reference>
<dbReference type="PANTHER" id="PTHR10625:SF10">
    <property type="entry name" value="HISTONE DEACETYLASE HDAC1"/>
    <property type="match status" value="1"/>
</dbReference>
<accession>A0A8H6CMI4</accession>
<dbReference type="GO" id="GO:0070210">
    <property type="term" value="C:Rpd3L-Expanded complex"/>
    <property type="evidence" value="ECO:0007669"/>
    <property type="project" value="TreeGrafter"/>
</dbReference>
<feature type="region of interest" description="Disordered" evidence="10">
    <location>
        <begin position="436"/>
        <end position="626"/>
    </location>
</feature>
<name>A0A8H6CMI4_9LECA</name>
<keyword evidence="4" id="KW-0378">Hydrolase</keyword>
<evidence type="ECO:0000256" key="5">
    <source>
        <dbReference type="ARBA" id="ARBA00022853"/>
    </source>
</evidence>
<dbReference type="EC" id="3.5.1.98" evidence="2"/>
<evidence type="ECO:0000259" key="11">
    <source>
        <dbReference type="Pfam" id="PF00850"/>
    </source>
</evidence>
<dbReference type="GO" id="GO:0032221">
    <property type="term" value="C:Rpd3S complex"/>
    <property type="evidence" value="ECO:0007669"/>
    <property type="project" value="UniProtKB-ARBA"/>
</dbReference>
<feature type="compositionally biased region" description="Acidic residues" evidence="10">
    <location>
        <begin position="401"/>
        <end position="418"/>
    </location>
</feature>
<evidence type="ECO:0000256" key="8">
    <source>
        <dbReference type="ARBA" id="ARBA00023242"/>
    </source>
</evidence>
<dbReference type="GO" id="GO:0033698">
    <property type="term" value="C:Rpd3L complex"/>
    <property type="evidence" value="ECO:0007669"/>
    <property type="project" value="UniProtKB-ARBA"/>
</dbReference>
<evidence type="ECO:0000313" key="12">
    <source>
        <dbReference type="EMBL" id="KAF6226122.1"/>
    </source>
</evidence>
<keyword evidence="7" id="KW-0804">Transcription</keyword>
<feature type="domain" description="Histone deacetylase" evidence="11">
    <location>
        <begin position="39"/>
        <end position="327"/>
    </location>
</feature>
<feature type="compositionally biased region" description="Acidic residues" evidence="10">
    <location>
        <begin position="582"/>
        <end position="596"/>
    </location>
</feature>
<dbReference type="PANTHER" id="PTHR10625">
    <property type="entry name" value="HISTONE DEACETYLASE HDAC1-RELATED"/>
    <property type="match status" value="1"/>
</dbReference>
<feature type="compositionally biased region" description="Low complexity" evidence="10">
    <location>
        <begin position="481"/>
        <end position="496"/>
    </location>
</feature>
<protein>
    <recommendedName>
        <fullName evidence="2">histone deacetylase</fullName>
        <ecNumber evidence="2">3.5.1.98</ecNumber>
    </recommendedName>
</protein>
<dbReference type="CDD" id="cd10004">
    <property type="entry name" value="RPD3-like"/>
    <property type="match status" value="1"/>
</dbReference>
<keyword evidence="6" id="KW-0805">Transcription regulation</keyword>
<feature type="compositionally biased region" description="Acidic residues" evidence="10">
    <location>
        <begin position="438"/>
        <end position="448"/>
    </location>
</feature>
<dbReference type="PRINTS" id="PR01271">
    <property type="entry name" value="HISDACETLASE"/>
</dbReference>